<evidence type="ECO:0000256" key="1">
    <source>
        <dbReference type="SAM" id="MobiDB-lite"/>
    </source>
</evidence>
<evidence type="ECO:0000313" key="3">
    <source>
        <dbReference type="Proteomes" id="UP000694050"/>
    </source>
</evidence>
<proteinExistence type="predicted"/>
<gene>
    <name evidence="2" type="ORF">Forpe1208_v014577</name>
</gene>
<feature type="region of interest" description="Disordered" evidence="1">
    <location>
        <begin position="134"/>
        <end position="156"/>
    </location>
</feature>
<dbReference type="AlphaFoldDB" id="A0A8J5NP46"/>
<accession>A0A8J5NP46</accession>
<protein>
    <submittedName>
        <fullName evidence="2">Uncharacterized protein</fullName>
    </submittedName>
</protein>
<comment type="caution">
    <text evidence="2">The sequence shown here is derived from an EMBL/GenBank/DDBJ whole genome shotgun (WGS) entry which is preliminary data.</text>
</comment>
<evidence type="ECO:0000313" key="2">
    <source>
        <dbReference type="EMBL" id="KAG7405072.1"/>
    </source>
</evidence>
<feature type="compositionally biased region" description="Polar residues" evidence="1">
    <location>
        <begin position="142"/>
        <end position="153"/>
    </location>
</feature>
<sequence length="182" mass="21423">MAHYRQIHKTKELLNEARHSIRIIEEAEKEFKEVTQGKYACKKAEFMKQREEWEKEYQERISNGQYDHLMKEPSVDDISSDTTEELQGQWEADGLHLRSDPVDLQRLNEVTITEDMDSDESSLEKEHIFEPIDLREGFDQVPINNEQSGQGTTPDRELKALVEFFEKPRDTRGKPTNEQKKV</sequence>
<reference evidence="2" key="1">
    <citation type="submission" date="2021-04" db="EMBL/GenBank/DDBJ databases">
        <title>First draft genome resource for Brassicaceae pathogens Fusarium oxysporum f. sp. raphani and Fusarium oxysporum f. sp. rapae.</title>
        <authorList>
            <person name="Asai S."/>
        </authorList>
    </citation>
    <scope>NUCLEOTIDE SEQUENCE</scope>
    <source>
        <strain evidence="2">Tf1208</strain>
    </source>
</reference>
<organism evidence="2 3">
    <name type="scientific">Fusarium oxysporum f. sp. rapae</name>
    <dbReference type="NCBI Taxonomy" id="485398"/>
    <lineage>
        <taxon>Eukaryota</taxon>
        <taxon>Fungi</taxon>
        <taxon>Dikarya</taxon>
        <taxon>Ascomycota</taxon>
        <taxon>Pezizomycotina</taxon>
        <taxon>Sordariomycetes</taxon>
        <taxon>Hypocreomycetidae</taxon>
        <taxon>Hypocreales</taxon>
        <taxon>Nectriaceae</taxon>
        <taxon>Fusarium</taxon>
        <taxon>Fusarium oxysporum species complex</taxon>
    </lineage>
</organism>
<dbReference type="EMBL" id="JAELUQ010000012">
    <property type="protein sequence ID" value="KAG7405072.1"/>
    <property type="molecule type" value="Genomic_DNA"/>
</dbReference>
<dbReference type="Proteomes" id="UP000694050">
    <property type="component" value="Unassembled WGS sequence"/>
</dbReference>
<name>A0A8J5NP46_FUSOX</name>